<name>A0ABR1JNH3_9AGAR</name>
<keyword evidence="2" id="KW-1185">Reference proteome</keyword>
<reference evidence="1 2" key="1">
    <citation type="submission" date="2024-01" db="EMBL/GenBank/DDBJ databases">
        <title>A draft genome for the cacao thread blight pathogen Marasmiellus scandens.</title>
        <authorList>
            <person name="Baruah I.K."/>
            <person name="Leung J."/>
            <person name="Bukari Y."/>
            <person name="Amoako-Attah I."/>
            <person name="Meinhardt L.W."/>
            <person name="Bailey B.A."/>
            <person name="Cohen S.P."/>
        </authorList>
    </citation>
    <scope>NUCLEOTIDE SEQUENCE [LARGE SCALE GENOMIC DNA]</scope>
    <source>
        <strain evidence="1 2">GH-19</strain>
    </source>
</reference>
<evidence type="ECO:0000313" key="1">
    <source>
        <dbReference type="EMBL" id="KAK7464229.1"/>
    </source>
</evidence>
<dbReference type="InterPro" id="IPR053037">
    <property type="entry name" value="Pericyclase_pydY-like"/>
</dbReference>
<dbReference type="PANTHER" id="PTHR38115">
    <property type="entry name" value="LIPOCALIN-LIKE DOMAIN-CONTAINING PROTEIN"/>
    <property type="match status" value="1"/>
</dbReference>
<comment type="caution">
    <text evidence="1">The sequence shown here is derived from an EMBL/GenBank/DDBJ whole genome shotgun (WGS) entry which is preliminary data.</text>
</comment>
<dbReference type="Proteomes" id="UP001498398">
    <property type="component" value="Unassembled WGS sequence"/>
</dbReference>
<organism evidence="1 2">
    <name type="scientific">Marasmiellus scandens</name>
    <dbReference type="NCBI Taxonomy" id="2682957"/>
    <lineage>
        <taxon>Eukaryota</taxon>
        <taxon>Fungi</taxon>
        <taxon>Dikarya</taxon>
        <taxon>Basidiomycota</taxon>
        <taxon>Agaricomycotina</taxon>
        <taxon>Agaricomycetes</taxon>
        <taxon>Agaricomycetidae</taxon>
        <taxon>Agaricales</taxon>
        <taxon>Marasmiineae</taxon>
        <taxon>Omphalotaceae</taxon>
        <taxon>Marasmiellus</taxon>
    </lineage>
</organism>
<accession>A0ABR1JNH3</accession>
<evidence type="ECO:0000313" key="2">
    <source>
        <dbReference type="Proteomes" id="UP001498398"/>
    </source>
</evidence>
<dbReference type="EMBL" id="JBANRG010000008">
    <property type="protein sequence ID" value="KAK7464229.1"/>
    <property type="molecule type" value="Genomic_DNA"/>
</dbReference>
<protein>
    <recommendedName>
        <fullName evidence="3">LCCL domain-containing protein</fullName>
    </recommendedName>
</protein>
<gene>
    <name evidence="1" type="ORF">VKT23_006395</name>
</gene>
<dbReference type="PANTHER" id="PTHR38115:SF1">
    <property type="entry name" value="LIPOCALIN-LIKE DOMAIN-CONTAINING PROTEIN"/>
    <property type="match status" value="1"/>
</dbReference>
<proteinExistence type="predicted"/>
<sequence>MAVPADFTVPQIRGKLAINKSISDSMDPMFRLQNLGWVTRKALNLASATAHITHNVQPDGVERIDVTPYISGGFKWSLDLRPLDLSSHEVSNPILGKMIYRSRKIRLSEIKSDDEWLADGKCGQLKEGWDTEKGDEVVHSNVKGKGWVQDEVWGIMNIDGEKRFVMRYRIVNDAGEAVDLKFVYDYVGAL</sequence>
<evidence type="ECO:0008006" key="3">
    <source>
        <dbReference type="Google" id="ProtNLM"/>
    </source>
</evidence>